<keyword evidence="2" id="KW-1185">Reference proteome</keyword>
<evidence type="ECO:0000313" key="2">
    <source>
        <dbReference type="Proteomes" id="UP000831534"/>
    </source>
</evidence>
<dbReference type="Pfam" id="PF07922">
    <property type="entry name" value="Glyco_transf_52"/>
    <property type="match status" value="1"/>
</dbReference>
<gene>
    <name evidence="1" type="ORF">LVJ77_11340</name>
</gene>
<name>A0A8T9MWA7_9NEIS</name>
<protein>
    <submittedName>
        <fullName evidence="1">Glycosyltransferase family 52</fullName>
    </submittedName>
</protein>
<dbReference type="KEGG" id="ckh:LVJ77_11340"/>
<reference evidence="1" key="1">
    <citation type="journal article" date="2022" name="Res Sq">
        <title>Evolution of multicellular longitudinally dividing oral cavity symbionts (Neisseriaceae).</title>
        <authorList>
            <person name="Nyongesa S."/>
            <person name="Weber P."/>
            <person name="Bernet E."/>
            <person name="Pullido F."/>
            <person name="Nieckarz M."/>
            <person name="Delaby M."/>
            <person name="Nieves C."/>
            <person name="Viehboeck T."/>
            <person name="Krause N."/>
            <person name="Rivera-Millot A."/>
            <person name="Nakamura A."/>
            <person name="Vischer N."/>
            <person name="VanNieuwenhze M."/>
            <person name="Brun Y."/>
            <person name="Cava F."/>
            <person name="Bulgheresi S."/>
            <person name="Veyrier F."/>
        </authorList>
    </citation>
    <scope>NUCLEOTIDE SEQUENCE</scope>
    <source>
        <strain evidence="1">17694</strain>
    </source>
</reference>
<dbReference type="AlphaFoldDB" id="A0A8T9MWA7"/>
<dbReference type="EMBL" id="CP091521">
    <property type="protein sequence ID" value="UOP04746.1"/>
    <property type="molecule type" value="Genomic_DNA"/>
</dbReference>
<sequence length="314" mass="35647">MNHLIICHTPLQVLIARQIIAQQPQQSFHGVMFSYEDNAKFQHYFKQLSDACRGAAQFVLLTPQQPAAYLSALNRLSGSLQDEYDTAYCASINSMMVHYLLSRSRFTHLETFDDGTGNILPDSIFYRPPPLSVKQKLLRKLLGVSWDSRQIIARSRLHYTLFPQFDNIIPNTRGVSLMLPDNVATGGKVEKILLGQPTMDNPAANARLFERIAEQFGISRYFPHPREQRLPDLDCIDSDKIFEDWLARRRQLEADTVFELYHLFSTAALNTAHLNGIRSLAVDVSAVTGKELSPSTRTLFARFGIETLIFKDKA</sequence>
<dbReference type="Proteomes" id="UP000831534">
    <property type="component" value="Chromosome"/>
</dbReference>
<dbReference type="RefSeq" id="WP_051255584.1">
    <property type="nucleotide sequence ID" value="NZ_CP091521.1"/>
</dbReference>
<organism evidence="1 2">
    <name type="scientific">Conchiformibius kuhniae</name>
    <dbReference type="NCBI Taxonomy" id="211502"/>
    <lineage>
        <taxon>Bacteria</taxon>
        <taxon>Pseudomonadati</taxon>
        <taxon>Pseudomonadota</taxon>
        <taxon>Betaproteobacteria</taxon>
        <taxon>Neisseriales</taxon>
        <taxon>Neisseriaceae</taxon>
        <taxon>Conchiformibius</taxon>
    </lineage>
</organism>
<proteinExistence type="predicted"/>
<accession>A0A8T9MWA7</accession>
<dbReference type="InterPro" id="IPR012477">
    <property type="entry name" value="Glyco_transf_52"/>
</dbReference>
<reference evidence="1" key="2">
    <citation type="submission" date="2024-09" db="EMBL/GenBank/DDBJ databases">
        <authorList>
            <person name="Veyrier F.J."/>
        </authorList>
    </citation>
    <scope>NUCLEOTIDE SEQUENCE</scope>
    <source>
        <strain evidence="1">17694</strain>
    </source>
</reference>
<dbReference type="Gene3D" id="3.30.370.20">
    <property type="match status" value="1"/>
</dbReference>
<evidence type="ECO:0000313" key="1">
    <source>
        <dbReference type="EMBL" id="UOP04746.1"/>
    </source>
</evidence>